<keyword evidence="4" id="KW-1185">Reference proteome</keyword>
<gene>
    <name evidence="3" type="ORF">G1H19_04135</name>
</gene>
<feature type="region of interest" description="Disordered" evidence="1">
    <location>
        <begin position="243"/>
        <end position="265"/>
    </location>
</feature>
<dbReference type="PANTHER" id="PTHR38463">
    <property type="entry name" value="STRESS RESPONSE PROTEIN YSNF"/>
    <property type="match status" value="1"/>
</dbReference>
<protein>
    <submittedName>
        <fullName evidence="3">YsnF/AvaK domain-containing protein</fullName>
    </submittedName>
</protein>
<dbReference type="AlphaFoldDB" id="A0A7K3WCE5"/>
<dbReference type="PANTHER" id="PTHR38463:SF1">
    <property type="entry name" value="STRESS RESPONSE PROTEIN YSNF"/>
    <property type="match status" value="1"/>
</dbReference>
<evidence type="ECO:0000256" key="1">
    <source>
        <dbReference type="SAM" id="MobiDB-lite"/>
    </source>
</evidence>
<feature type="compositionally biased region" description="Basic and acidic residues" evidence="1">
    <location>
        <begin position="251"/>
        <end position="265"/>
    </location>
</feature>
<evidence type="ECO:0000259" key="2">
    <source>
        <dbReference type="Pfam" id="PF09557"/>
    </source>
</evidence>
<evidence type="ECO:0000313" key="4">
    <source>
        <dbReference type="Proteomes" id="UP000470470"/>
    </source>
</evidence>
<feature type="domain" description="DUF2382" evidence="2">
    <location>
        <begin position="144"/>
        <end position="256"/>
    </location>
</feature>
<organism evidence="3 4">
    <name type="scientific">Goekera deserti</name>
    <dbReference type="NCBI Taxonomy" id="2497753"/>
    <lineage>
        <taxon>Bacteria</taxon>
        <taxon>Bacillati</taxon>
        <taxon>Actinomycetota</taxon>
        <taxon>Actinomycetes</taxon>
        <taxon>Geodermatophilales</taxon>
        <taxon>Geodermatophilaceae</taxon>
        <taxon>Goekera</taxon>
    </lineage>
</organism>
<dbReference type="InterPro" id="IPR019060">
    <property type="entry name" value="DUF2382"/>
</dbReference>
<comment type="caution">
    <text evidence="3">The sequence shown here is derived from an EMBL/GenBank/DDBJ whole genome shotgun (WGS) entry which is preliminary data.</text>
</comment>
<dbReference type="InterPro" id="IPR052967">
    <property type="entry name" value="Stress_Response_Assoc"/>
</dbReference>
<feature type="region of interest" description="Disordered" evidence="1">
    <location>
        <begin position="1"/>
        <end position="25"/>
    </location>
</feature>
<dbReference type="RefSeq" id="WP_152730334.1">
    <property type="nucleotide sequence ID" value="NZ_JABEYD010000019.1"/>
</dbReference>
<proteinExistence type="predicted"/>
<sequence length="265" mass="28087">MTTPPHDWKRTEQMSVDPAVSSVKGARAEDQFGTPLGTVDAVFLDDATGQLSWVVVGGDAVAPATGAQLEGSSLRLPVDAAAVQTAPRLGGRGHLDADHLAALQDHYRGVGSTGRHAADTGGYGFAGNQAADAGARSLDGDGAMTLSEERLSVGTEVAPYSRAVLRIETVTEEVMVPVTVTRQVARVEYLPPHHESTGQATAPAGRVGEQATGWVTLHGEEPVVQTRRVPVERVRLATSWTQEQQQVSGQVRREELALDDDTARR</sequence>
<accession>A0A7K3WCE5</accession>
<dbReference type="Pfam" id="PF09557">
    <property type="entry name" value="DUF2382"/>
    <property type="match status" value="1"/>
</dbReference>
<feature type="compositionally biased region" description="Basic and acidic residues" evidence="1">
    <location>
        <begin position="1"/>
        <end position="12"/>
    </location>
</feature>
<dbReference type="EMBL" id="JAAGWK010000008">
    <property type="protein sequence ID" value="NEL53203.1"/>
    <property type="molecule type" value="Genomic_DNA"/>
</dbReference>
<dbReference type="Proteomes" id="UP000470470">
    <property type="component" value="Unassembled WGS sequence"/>
</dbReference>
<name>A0A7K3WCE5_9ACTN</name>
<dbReference type="InterPro" id="IPR011033">
    <property type="entry name" value="PRC_barrel-like_sf"/>
</dbReference>
<dbReference type="SUPFAM" id="SSF50346">
    <property type="entry name" value="PRC-barrel domain"/>
    <property type="match status" value="1"/>
</dbReference>
<evidence type="ECO:0000313" key="3">
    <source>
        <dbReference type="EMBL" id="NEL53203.1"/>
    </source>
</evidence>
<reference evidence="3 4" key="1">
    <citation type="submission" date="2020-02" db="EMBL/GenBank/DDBJ databases">
        <title>The whole genome sequence of CPCC 205119.</title>
        <authorList>
            <person name="Jiang Z."/>
        </authorList>
    </citation>
    <scope>NUCLEOTIDE SEQUENCE [LARGE SCALE GENOMIC DNA]</scope>
    <source>
        <strain evidence="3 4">CPCC 205119</strain>
    </source>
</reference>